<dbReference type="EMBL" id="CM001376">
    <property type="protein sequence ID" value="EHM13897.1"/>
    <property type="molecule type" value="Genomic_DNA"/>
</dbReference>
<dbReference type="HOGENOM" id="CLU_1407118_0_0_0"/>
<feature type="chain" id="PRO_5003541926" evidence="2">
    <location>
        <begin position="22"/>
        <end position="193"/>
    </location>
</feature>
<reference evidence="3 4" key="1">
    <citation type="submission" date="2011-11" db="EMBL/GenBank/DDBJ databases">
        <title>The Noncontiguous Finished genome of Jonquetella anthropi DSM 22815.</title>
        <authorList>
            <consortium name="US DOE Joint Genome Institute (JGI-PGF)"/>
            <person name="Lucas S."/>
            <person name="Copeland A."/>
            <person name="Lapidus A."/>
            <person name="Glavina del Rio T."/>
            <person name="Dalin E."/>
            <person name="Tice H."/>
            <person name="Bruce D."/>
            <person name="Goodwin L."/>
            <person name="Pitluck S."/>
            <person name="Peters L."/>
            <person name="Mikhailova N."/>
            <person name="Held B."/>
            <person name="Kyrpides N."/>
            <person name="Mavromatis K."/>
            <person name="Ivanova N."/>
            <person name="Markowitz V."/>
            <person name="Cheng J.-F."/>
            <person name="Hugenholtz P."/>
            <person name="Woyke T."/>
            <person name="Wu D."/>
            <person name="Gronow S."/>
            <person name="Wellnitz S."/>
            <person name="Brambilla E."/>
            <person name="Klenk H.-P."/>
            <person name="Eisen J.A."/>
        </authorList>
    </citation>
    <scope>NUCLEOTIDE SEQUENCE [LARGE SCALE GENOMIC DNA]</scope>
    <source>
        <strain evidence="3 4">DSM 22815</strain>
    </source>
</reference>
<proteinExistence type="predicted"/>
<dbReference type="STRING" id="885272.JonanDRAFT_1538"/>
<dbReference type="RefSeq" id="WP_008523443.1">
    <property type="nucleotide sequence ID" value="NZ_CM001376.1"/>
</dbReference>
<accession>H0UJD0</accession>
<evidence type="ECO:0000256" key="2">
    <source>
        <dbReference type="SAM" id="SignalP"/>
    </source>
</evidence>
<gene>
    <name evidence="3" type="ORF">JonanDRAFT_1538</name>
</gene>
<keyword evidence="2" id="KW-0732">Signal</keyword>
<evidence type="ECO:0000256" key="1">
    <source>
        <dbReference type="SAM" id="MobiDB-lite"/>
    </source>
</evidence>
<name>H0UJD0_9BACT</name>
<dbReference type="AlphaFoldDB" id="H0UJD0"/>
<feature type="region of interest" description="Disordered" evidence="1">
    <location>
        <begin position="22"/>
        <end position="53"/>
    </location>
</feature>
<evidence type="ECO:0000313" key="3">
    <source>
        <dbReference type="EMBL" id="EHM13897.1"/>
    </source>
</evidence>
<evidence type="ECO:0000313" key="4">
    <source>
        <dbReference type="Proteomes" id="UP000003806"/>
    </source>
</evidence>
<sequence length="193" mass="20505">MKKLLMTLLMLGLAAANLSAAAPRSGQEKSGSKPQVSQEALSEPTGDSCRAVPFSSQPEELSDLKNALCSVDPNAQLEQKGDQSGVAFCFAPGLRGFAQVRAGHARLAWWYDQKISVADGEKIANEWNSCADGGRAWVETIDGGCRFWLATDAAIHQPIDLKAVVKLMGASALLSAQTVDFKGYVDQAVKAGH</sequence>
<protein>
    <submittedName>
        <fullName evidence="3">Uncharacterized protein</fullName>
    </submittedName>
</protein>
<keyword evidence="4" id="KW-1185">Reference proteome</keyword>
<feature type="signal peptide" evidence="2">
    <location>
        <begin position="1"/>
        <end position="21"/>
    </location>
</feature>
<dbReference type="Proteomes" id="UP000003806">
    <property type="component" value="Chromosome"/>
</dbReference>
<organism evidence="3 4">
    <name type="scientific">Jonquetella anthropi DSM 22815</name>
    <dbReference type="NCBI Taxonomy" id="885272"/>
    <lineage>
        <taxon>Bacteria</taxon>
        <taxon>Thermotogati</taxon>
        <taxon>Synergistota</taxon>
        <taxon>Synergistia</taxon>
        <taxon>Synergistales</taxon>
        <taxon>Dethiosulfovibrionaceae</taxon>
        <taxon>Jonquetella</taxon>
    </lineage>
</organism>